<evidence type="ECO:0000313" key="1">
    <source>
        <dbReference type="EMBL" id="BAP60360.1"/>
    </source>
</evidence>
<dbReference type="Proteomes" id="UP000264208">
    <property type="component" value="Chromosome"/>
</dbReference>
<dbReference type="KEGG" id="mmak:MMKA1_02430"/>
<evidence type="ECO:0008006" key="3">
    <source>
        <dbReference type="Google" id="ProtNLM"/>
    </source>
</evidence>
<reference evidence="1 2" key="1">
    <citation type="submission" date="2009-06" db="EMBL/GenBank/DDBJ databases">
        <title>Molecular Evidence for Microbiologically Influenced Corrosion from genome of Methanogen.</title>
        <authorList>
            <person name="Ito N."/>
            <person name="Tsurumaru H."/>
            <person name="Shimizu A."/>
            <person name="Harada T."/>
            <person name="Hosoyama A."/>
            <person name="Horikawa H."/>
            <person name="Wakai S."/>
            <person name="Sasaki K."/>
            <person name="Nishijima K."/>
            <person name="Ataku H."/>
            <person name="Yamazaki J."/>
            <person name="Mise M."/>
            <person name="Yamazaki S."/>
            <person name="Tanikawa S."/>
            <person name="Harayama S."/>
            <person name="Fujita N."/>
        </authorList>
    </citation>
    <scope>NUCLEOTIDE SEQUENCE [LARGE SCALE GENOMIC DNA]</scope>
    <source>
        <strain evidence="2">KA1 ( NBRC 102054)</strain>
    </source>
</reference>
<dbReference type="AlphaFoldDB" id="A0A2Z5PDG3"/>
<evidence type="ECO:0000313" key="2">
    <source>
        <dbReference type="Proteomes" id="UP000264208"/>
    </source>
</evidence>
<accession>A0A2Z5PDG3</accession>
<name>A0A2Z5PDG3_METMI</name>
<sequence length="151" mass="16625">MSMFKLTSTKKGQVSFDFILAMLFLLLIFAFTGQNVLNMAKSFKESETVERGHAILDNFENYAITAYSKDVTINATFKPVGNLNYTIMISNKTIGVNSTTNILFSPDPDNNGVVNISSSNVNNSANSIPLTTVNISFGDFYVSKKLQISIQ</sequence>
<gene>
    <name evidence="1" type="ORF">MMKA1_02430</name>
</gene>
<proteinExistence type="predicted"/>
<protein>
    <recommendedName>
        <fullName evidence="3">Class III signal peptide-containing protein</fullName>
    </recommendedName>
</protein>
<organism evidence="1 2">
    <name type="scientific">Methanococcus maripaludis KA1</name>
    <dbReference type="NCBI Taxonomy" id="637914"/>
    <lineage>
        <taxon>Archaea</taxon>
        <taxon>Methanobacteriati</taxon>
        <taxon>Methanobacteriota</taxon>
        <taxon>Methanomada group</taxon>
        <taxon>Methanococci</taxon>
        <taxon>Methanococcales</taxon>
        <taxon>Methanococcaceae</taxon>
        <taxon>Methanococcus</taxon>
    </lineage>
</organism>
<dbReference type="EMBL" id="AP011526">
    <property type="protein sequence ID" value="BAP60360.1"/>
    <property type="molecule type" value="Genomic_DNA"/>
</dbReference>